<gene>
    <name evidence="1" type="ORF">FKY71_20195</name>
</gene>
<name>A0A540V406_9GAMM</name>
<dbReference type="Proteomes" id="UP000315400">
    <property type="component" value="Unassembled WGS sequence"/>
</dbReference>
<comment type="caution">
    <text evidence="1">The sequence shown here is derived from an EMBL/GenBank/DDBJ whole genome shotgun (WGS) entry which is preliminary data.</text>
</comment>
<proteinExistence type="predicted"/>
<reference evidence="1 2" key="1">
    <citation type="submission" date="2019-06" db="EMBL/GenBank/DDBJ databases">
        <title>Metagenome assembled Genome of Spiribacter salinus SL48-SHIP from the microbial mat of Salt Lake 48 (Novosibirsk region, Russia).</title>
        <authorList>
            <person name="Shipova A."/>
            <person name="Rozanov A.S."/>
            <person name="Bryanskaya A.V."/>
            <person name="Peltek S.E."/>
        </authorList>
    </citation>
    <scope>NUCLEOTIDE SEQUENCE [LARGE SCALE GENOMIC DNA]</scope>
    <source>
        <strain evidence="1">SL48-SHIP-2</strain>
    </source>
</reference>
<evidence type="ECO:0000313" key="1">
    <source>
        <dbReference type="EMBL" id="TQE91485.1"/>
    </source>
</evidence>
<dbReference type="AlphaFoldDB" id="A0A540V406"/>
<evidence type="ECO:0000313" key="2">
    <source>
        <dbReference type="Proteomes" id="UP000315400"/>
    </source>
</evidence>
<sequence length="59" mass="6643">MNQSDFLTTDVIPHEDGVYLRRDGHMVDIPYAEIPALVERLERALPEICSQYARGVANG</sequence>
<protein>
    <submittedName>
        <fullName evidence="1">Uncharacterized protein</fullName>
    </submittedName>
</protein>
<accession>A0A540V406</accession>
<dbReference type="EMBL" id="VIFK01000692">
    <property type="protein sequence ID" value="TQE91485.1"/>
    <property type="molecule type" value="Genomic_DNA"/>
</dbReference>
<organism evidence="1 2">
    <name type="scientific">Spiribacter salinus</name>
    <dbReference type="NCBI Taxonomy" id="1335746"/>
    <lineage>
        <taxon>Bacteria</taxon>
        <taxon>Pseudomonadati</taxon>
        <taxon>Pseudomonadota</taxon>
        <taxon>Gammaproteobacteria</taxon>
        <taxon>Chromatiales</taxon>
        <taxon>Ectothiorhodospiraceae</taxon>
        <taxon>Spiribacter</taxon>
    </lineage>
</organism>